<dbReference type="STRING" id="1003232.J9DNN4"/>
<dbReference type="AlphaFoldDB" id="J9DNN4"/>
<reference evidence="3" key="2">
    <citation type="submission" date="2015-07" db="EMBL/GenBank/DDBJ databases">
        <title>Contrasting host-pathogen interactions and genome evolution in two generalist and specialist microsporidian pathogens of mosquitoes.</title>
        <authorList>
            <consortium name="The Broad Institute Genomics Platform"/>
            <consortium name="The Broad Institute Genome Sequencing Center for Infectious Disease"/>
            <person name="Cuomo C.A."/>
            <person name="Sanscrainte N.D."/>
            <person name="Goldberg J.M."/>
            <person name="Heiman D."/>
            <person name="Young S."/>
            <person name="Zeng Q."/>
            <person name="Becnel J.J."/>
            <person name="Birren B.W."/>
        </authorList>
    </citation>
    <scope>NUCLEOTIDE SEQUENCE [LARGE SCALE GENOMIC DNA]</scope>
    <source>
        <strain evidence="3">USNM 41457</strain>
    </source>
</reference>
<evidence type="ECO:0000313" key="3">
    <source>
        <dbReference type="Proteomes" id="UP000003163"/>
    </source>
</evidence>
<dbReference type="Proteomes" id="UP000003163">
    <property type="component" value="Unassembled WGS sequence"/>
</dbReference>
<evidence type="ECO:0008006" key="4">
    <source>
        <dbReference type="Google" id="ProtNLM"/>
    </source>
</evidence>
<dbReference type="InterPro" id="IPR043154">
    <property type="entry name" value="Sec-1-like_dom1"/>
</dbReference>
<dbReference type="FunCoup" id="J9DNN4">
    <property type="interactions" value="277"/>
</dbReference>
<dbReference type="InterPro" id="IPR036045">
    <property type="entry name" value="Sec1-like_sf"/>
</dbReference>
<dbReference type="PANTHER" id="PTHR11679">
    <property type="entry name" value="VESICLE PROTEIN SORTING-ASSOCIATED"/>
    <property type="match status" value="1"/>
</dbReference>
<dbReference type="Gene3D" id="3.40.50.1910">
    <property type="match status" value="1"/>
</dbReference>
<dbReference type="InterPro" id="IPR043127">
    <property type="entry name" value="Sec-1-like_dom3a"/>
</dbReference>
<dbReference type="Gene3D" id="3.40.50.2060">
    <property type="match status" value="1"/>
</dbReference>
<dbReference type="HOGENOM" id="CLU_016216_4_0_1"/>
<evidence type="ECO:0000256" key="1">
    <source>
        <dbReference type="ARBA" id="ARBA00009884"/>
    </source>
</evidence>
<organism evidence="2 3">
    <name type="scientific">Edhazardia aedis (strain USNM 41457)</name>
    <name type="common">Microsporidian parasite</name>
    <dbReference type="NCBI Taxonomy" id="1003232"/>
    <lineage>
        <taxon>Eukaryota</taxon>
        <taxon>Fungi</taxon>
        <taxon>Fungi incertae sedis</taxon>
        <taxon>Microsporidia</taxon>
        <taxon>Edhazardia</taxon>
    </lineage>
</organism>
<keyword evidence="3" id="KW-1185">Reference proteome</keyword>
<sequence>MLRVLQKDRILKFLNPDPSLYYKILILDDSTKDIISPLLKMNELRNIGITTYFMLNSNRQKIEGIPAIYFVKNTSENLKTIMQDVVQKQLYSAYFLNFVTQIDRESLEELAVTVGEGHFGFHIQSIFDQYVDFIALQNKLFTFNSKSLECELKNNARKFMAYVDFEKNEILKNYADQLYSVFLSFNEVPFILSQNCDKSSAEYKLTNILNDKFRNINLIERTQKRPLLIFLDRNFDMFTPVEHPWTYNSLVSDLQNFSLNKVVIQSQDNNPKEPKTFTFELCEDDFFWQKNQAEQFPVVSQKIEEELLEHKKELALKCIDDKADREKMLKALEKAPELVKKNDSIKAHTHLCLNIVEKIKKRSYDDFFSLENMRNISEDQLLEISEKGNDYDIIRLALKKKGIIDDKILVALLQKRKIDTKILDFPCFNKVKQQTDLGMRQRMITSIVGNVKKLLPMSNEPLIHSVIENIYNNIHNGRLESYYFKDPIMKRDHFYDKEISKIVVVVLGSGNYHEFNSLKNLELKLNLEIFYGCDQIVNAEEFIEQVKIKYST</sequence>
<gene>
    <name evidence="2" type="ORF">EDEG_01581</name>
</gene>
<dbReference type="InterPro" id="IPR027482">
    <property type="entry name" value="Sec1-like_dom2"/>
</dbReference>
<dbReference type="VEuPathDB" id="MicrosporidiaDB:EDEG_01581"/>
<proteinExistence type="inferred from homology"/>
<accession>J9DNN4</accession>
<name>J9DNN4_EDHAE</name>
<dbReference type="PIRSF" id="PIRSF005715">
    <property type="entry name" value="VPS45_Sec1"/>
    <property type="match status" value="1"/>
</dbReference>
<dbReference type="InterPro" id="IPR001619">
    <property type="entry name" value="Sec1-like"/>
</dbReference>
<comment type="similarity">
    <text evidence="1">Belongs to the STXBP/unc-18/SEC1 family.</text>
</comment>
<dbReference type="OrthoDB" id="10251230at2759"/>
<evidence type="ECO:0000313" key="2">
    <source>
        <dbReference type="EMBL" id="EJW04145.1"/>
    </source>
</evidence>
<dbReference type="Gene3D" id="1.25.40.60">
    <property type="match status" value="1"/>
</dbReference>
<dbReference type="GO" id="GO:0016192">
    <property type="term" value="P:vesicle-mediated transport"/>
    <property type="evidence" value="ECO:0007669"/>
    <property type="project" value="InterPro"/>
</dbReference>
<dbReference type="InParanoid" id="J9DNN4"/>
<dbReference type="SUPFAM" id="SSF56815">
    <property type="entry name" value="Sec1/munc18-like (SM) proteins"/>
    <property type="match status" value="1"/>
</dbReference>
<dbReference type="OMA" id="DAHMSIC"/>
<reference evidence="2 3" key="1">
    <citation type="submission" date="2011-08" db="EMBL/GenBank/DDBJ databases">
        <authorList>
            <person name="Liu Z.J."/>
            <person name="Shi F.L."/>
            <person name="Lu J.Q."/>
            <person name="Li M."/>
            <person name="Wang Z.L."/>
        </authorList>
    </citation>
    <scope>NUCLEOTIDE SEQUENCE [LARGE SCALE GENOMIC DNA]</scope>
    <source>
        <strain evidence="2 3">USNM 41457</strain>
    </source>
</reference>
<dbReference type="Gene3D" id="3.90.830.10">
    <property type="entry name" value="Syntaxin Binding Protein 1, Chain A, domain 2"/>
    <property type="match status" value="1"/>
</dbReference>
<comment type="caution">
    <text evidence="2">The sequence shown here is derived from an EMBL/GenBank/DDBJ whole genome shotgun (WGS) entry which is preliminary data.</text>
</comment>
<dbReference type="EMBL" id="AFBI03000023">
    <property type="protein sequence ID" value="EJW04145.1"/>
    <property type="molecule type" value="Genomic_DNA"/>
</dbReference>
<protein>
    <recommendedName>
        <fullName evidence="4">Sec1 family protein</fullName>
    </recommendedName>
</protein>
<dbReference type="Pfam" id="PF00995">
    <property type="entry name" value="Sec1"/>
    <property type="match status" value="1"/>
</dbReference>